<evidence type="ECO:0000256" key="7">
    <source>
        <dbReference type="SAM" id="MobiDB-lite"/>
    </source>
</evidence>
<feature type="region of interest" description="Disordered" evidence="7">
    <location>
        <begin position="162"/>
        <end position="187"/>
    </location>
</feature>
<proteinExistence type="inferred from homology"/>
<dbReference type="PANTHER" id="PTHR14233">
    <property type="entry name" value="DUF914-RELATED"/>
    <property type="match status" value="1"/>
</dbReference>
<evidence type="ECO:0000256" key="2">
    <source>
        <dbReference type="ARBA" id="ARBA00007863"/>
    </source>
</evidence>
<evidence type="ECO:0000256" key="4">
    <source>
        <dbReference type="ARBA" id="ARBA00022692"/>
    </source>
</evidence>
<comment type="similarity">
    <text evidence="2">Belongs to the SLC35F solute transporter family.</text>
</comment>
<dbReference type="GO" id="GO:0016020">
    <property type="term" value="C:membrane"/>
    <property type="evidence" value="ECO:0007669"/>
    <property type="project" value="UniProtKB-SubCell"/>
</dbReference>
<feature type="transmembrane region" description="Helical" evidence="8">
    <location>
        <begin position="117"/>
        <end position="136"/>
    </location>
</feature>
<reference evidence="9" key="1">
    <citation type="submission" date="2021-01" db="EMBL/GenBank/DDBJ databases">
        <authorList>
            <person name="Corre E."/>
            <person name="Pelletier E."/>
            <person name="Niang G."/>
            <person name="Scheremetjew M."/>
            <person name="Finn R."/>
            <person name="Kale V."/>
            <person name="Holt S."/>
            <person name="Cochrane G."/>
            <person name="Meng A."/>
            <person name="Brown T."/>
            <person name="Cohen L."/>
        </authorList>
    </citation>
    <scope>NUCLEOTIDE SEQUENCE</scope>
    <source>
        <strain evidence="9">CCMP 410</strain>
    </source>
</reference>
<evidence type="ECO:0000256" key="5">
    <source>
        <dbReference type="ARBA" id="ARBA00022989"/>
    </source>
</evidence>
<feature type="transmembrane region" description="Helical" evidence="8">
    <location>
        <begin position="59"/>
        <end position="78"/>
    </location>
</feature>
<keyword evidence="6 8" id="KW-0472">Membrane</keyword>
<keyword evidence="4 8" id="KW-0812">Transmembrane</keyword>
<dbReference type="InterPro" id="IPR009262">
    <property type="entry name" value="SLC35_F1/F2/F6"/>
</dbReference>
<dbReference type="Pfam" id="PF06027">
    <property type="entry name" value="SLC35F"/>
    <property type="match status" value="1"/>
</dbReference>
<evidence type="ECO:0000256" key="6">
    <source>
        <dbReference type="ARBA" id="ARBA00023136"/>
    </source>
</evidence>
<organism evidence="9">
    <name type="scientific">Grammatophora oceanica</name>
    <dbReference type="NCBI Taxonomy" id="210454"/>
    <lineage>
        <taxon>Eukaryota</taxon>
        <taxon>Sar</taxon>
        <taxon>Stramenopiles</taxon>
        <taxon>Ochrophyta</taxon>
        <taxon>Bacillariophyta</taxon>
        <taxon>Fragilariophyceae</taxon>
        <taxon>Fragilariophycidae</taxon>
        <taxon>Rhabdonematales</taxon>
        <taxon>Grammatophoraceae</taxon>
        <taxon>Grammatophora</taxon>
    </lineage>
</organism>
<keyword evidence="5 8" id="KW-1133">Transmembrane helix</keyword>
<accession>A0A7S1VNI3</accession>
<name>A0A7S1VNI3_9STRA</name>
<sequence length="187" mass="21123">MNDVLTEATVRSQNTIVEYLAMVGLFGFLFSLIQSLIFERNDILEFFGRDPDAFSTCSISKGWFLYALFVGVTVVGYVGGTRFLMLSEAAFFNLSLLTGDLWSVAFSVFAEKIVPRPLFFVALVFVLSGVVLYEMAPHPVVEDTHVRQTAAQQLAEIDHEFELQETSDDDEGEHENEHYQDDDMELL</sequence>
<gene>
    <name evidence="9" type="ORF">GOCE00092_LOCUS24219</name>
</gene>
<dbReference type="EMBL" id="HBGK01046066">
    <property type="protein sequence ID" value="CAD9305782.1"/>
    <property type="molecule type" value="Transcribed_RNA"/>
</dbReference>
<evidence type="ECO:0000256" key="3">
    <source>
        <dbReference type="ARBA" id="ARBA00022448"/>
    </source>
</evidence>
<dbReference type="InterPro" id="IPR052221">
    <property type="entry name" value="SLC35F_Transporter"/>
</dbReference>
<dbReference type="AlphaFoldDB" id="A0A7S1VNI3"/>
<comment type="subcellular location">
    <subcellularLocation>
        <location evidence="1">Membrane</location>
        <topology evidence="1">Multi-pass membrane protein</topology>
    </subcellularLocation>
</comment>
<evidence type="ECO:0000256" key="1">
    <source>
        <dbReference type="ARBA" id="ARBA00004141"/>
    </source>
</evidence>
<evidence type="ECO:0000256" key="8">
    <source>
        <dbReference type="SAM" id="Phobius"/>
    </source>
</evidence>
<protein>
    <submittedName>
        <fullName evidence="9">Uncharacterized protein</fullName>
    </submittedName>
</protein>
<keyword evidence="3" id="KW-0813">Transport</keyword>
<feature type="transmembrane region" description="Helical" evidence="8">
    <location>
        <begin position="90"/>
        <end position="110"/>
    </location>
</feature>
<feature type="transmembrane region" description="Helical" evidence="8">
    <location>
        <begin position="20"/>
        <end position="38"/>
    </location>
</feature>
<feature type="compositionally biased region" description="Acidic residues" evidence="7">
    <location>
        <begin position="163"/>
        <end position="174"/>
    </location>
</feature>
<dbReference type="GO" id="GO:0022857">
    <property type="term" value="F:transmembrane transporter activity"/>
    <property type="evidence" value="ECO:0007669"/>
    <property type="project" value="InterPro"/>
</dbReference>
<evidence type="ECO:0000313" key="9">
    <source>
        <dbReference type="EMBL" id="CAD9305782.1"/>
    </source>
</evidence>
<dbReference type="PANTHER" id="PTHR14233:SF4">
    <property type="entry name" value="SOLUTE CARRIER FAMILY 35 MEMBER F2"/>
    <property type="match status" value="1"/>
</dbReference>